<dbReference type="AlphaFoldDB" id="A0A6C0F8Y8"/>
<evidence type="ECO:0000313" key="2">
    <source>
        <dbReference type="EMBL" id="QHT37311.1"/>
    </source>
</evidence>
<sequence>MVNKTKQQRPVKTTITRSSGYEPPYKPNAWNNRSKPQIKATHNCYSYMLNDLHKIARHGKPQPGWALGKPKQSSPFNNHLNCKEITDRVLADNPQTIRIIDQEIAFHKPAHKNHYKGFLMISPGNDYHFARQDNRLITIYRKMHELKLLDFLLQMKKITLNNNTLHIKPNNKRFLAKIFMLFVNRYMKPIVELANTTFPKQMLTTKNPIKQLKHIHKCSFTWSHKPGATNATDKDASNNMILNPMNANWNYSPKGSLNYSENCCFFEIPNNNIADTLSTGVNKIHHNKRNNPLNIRKNISHETNDMIYQKLLKLVLS</sequence>
<protein>
    <submittedName>
        <fullName evidence="2">Uncharacterized protein</fullName>
    </submittedName>
</protein>
<feature type="region of interest" description="Disordered" evidence="1">
    <location>
        <begin position="1"/>
        <end position="34"/>
    </location>
</feature>
<organism evidence="2">
    <name type="scientific">viral metagenome</name>
    <dbReference type="NCBI Taxonomy" id="1070528"/>
    <lineage>
        <taxon>unclassified sequences</taxon>
        <taxon>metagenomes</taxon>
        <taxon>organismal metagenomes</taxon>
    </lineage>
</organism>
<accession>A0A6C0F8Y8</accession>
<evidence type="ECO:0000256" key="1">
    <source>
        <dbReference type="SAM" id="MobiDB-lite"/>
    </source>
</evidence>
<feature type="compositionally biased region" description="Polar residues" evidence="1">
    <location>
        <begin position="1"/>
        <end position="19"/>
    </location>
</feature>
<dbReference type="EMBL" id="MN738792">
    <property type="protein sequence ID" value="QHT37311.1"/>
    <property type="molecule type" value="Genomic_DNA"/>
</dbReference>
<reference evidence="2" key="1">
    <citation type="journal article" date="2020" name="Nature">
        <title>Giant virus diversity and host interactions through global metagenomics.</title>
        <authorList>
            <person name="Schulz F."/>
            <person name="Roux S."/>
            <person name="Paez-Espino D."/>
            <person name="Jungbluth S."/>
            <person name="Walsh D.A."/>
            <person name="Denef V.J."/>
            <person name="McMahon K.D."/>
            <person name="Konstantinidis K.T."/>
            <person name="Eloe-Fadrosh E.A."/>
            <person name="Kyrpides N.C."/>
            <person name="Woyke T."/>
        </authorList>
    </citation>
    <scope>NUCLEOTIDE SEQUENCE</scope>
    <source>
        <strain evidence="2">GVMAG-S-ERX555967-131</strain>
    </source>
</reference>
<name>A0A6C0F8Y8_9ZZZZ</name>
<proteinExistence type="predicted"/>